<comment type="subcellular location">
    <subcellularLocation>
        <location evidence="1">Membrane</location>
        <topology evidence="1">Single-pass membrane protein</topology>
    </subcellularLocation>
</comment>
<dbReference type="InterPro" id="IPR050739">
    <property type="entry name" value="MFP"/>
</dbReference>
<evidence type="ECO:0000256" key="5">
    <source>
        <dbReference type="SAM" id="Coils"/>
    </source>
</evidence>
<evidence type="ECO:0000259" key="7">
    <source>
        <dbReference type="Pfam" id="PF25919"/>
    </source>
</evidence>
<keyword evidence="5" id="KW-0175">Coiled coil</keyword>
<reference evidence="8 9" key="1">
    <citation type="submission" date="2019-09" db="EMBL/GenBank/DDBJ databases">
        <authorList>
            <person name="Chandra G."/>
            <person name="Truman W A."/>
        </authorList>
    </citation>
    <scope>NUCLEOTIDE SEQUENCE [LARGE SCALE GENOMIC DNA]</scope>
    <source>
        <strain evidence="8">PS710</strain>
    </source>
</reference>
<evidence type="ECO:0000256" key="1">
    <source>
        <dbReference type="ARBA" id="ARBA00004167"/>
    </source>
</evidence>
<organism evidence="8 9">
    <name type="scientific">Pseudomonas fluorescens</name>
    <dbReference type="NCBI Taxonomy" id="294"/>
    <lineage>
        <taxon>Bacteria</taxon>
        <taxon>Pseudomonadati</taxon>
        <taxon>Pseudomonadota</taxon>
        <taxon>Gammaproteobacteria</taxon>
        <taxon>Pseudomonadales</taxon>
        <taxon>Pseudomonadaceae</taxon>
        <taxon>Pseudomonas</taxon>
    </lineage>
</organism>
<dbReference type="Gene3D" id="2.40.50.100">
    <property type="match status" value="2"/>
</dbReference>
<keyword evidence="2 6" id="KW-0812">Transmembrane</keyword>
<proteinExistence type="predicted"/>
<accession>A0A5E7EUU3</accession>
<evidence type="ECO:0000256" key="6">
    <source>
        <dbReference type="SAM" id="Phobius"/>
    </source>
</evidence>
<evidence type="ECO:0000256" key="2">
    <source>
        <dbReference type="ARBA" id="ARBA00022692"/>
    </source>
</evidence>
<evidence type="ECO:0000256" key="3">
    <source>
        <dbReference type="ARBA" id="ARBA00022989"/>
    </source>
</evidence>
<dbReference type="GO" id="GO:0016020">
    <property type="term" value="C:membrane"/>
    <property type="evidence" value="ECO:0007669"/>
    <property type="project" value="UniProtKB-SubCell"/>
</dbReference>
<gene>
    <name evidence="8" type="ORF">PS710_04996</name>
</gene>
<dbReference type="SUPFAM" id="SSF111369">
    <property type="entry name" value="HlyD-like secretion proteins"/>
    <property type="match status" value="1"/>
</dbReference>
<dbReference type="PANTHER" id="PTHR30386:SF26">
    <property type="entry name" value="TRANSPORT PROTEIN COMB"/>
    <property type="match status" value="1"/>
</dbReference>
<evidence type="ECO:0000313" key="9">
    <source>
        <dbReference type="Proteomes" id="UP000381093"/>
    </source>
</evidence>
<dbReference type="InterPro" id="IPR058790">
    <property type="entry name" value="BSH_CusB"/>
</dbReference>
<feature type="coiled-coil region" evidence="5">
    <location>
        <begin position="133"/>
        <end position="184"/>
    </location>
</feature>
<keyword evidence="3 6" id="KW-1133">Transmembrane helix</keyword>
<dbReference type="AlphaFoldDB" id="A0A5E7EUU3"/>
<evidence type="ECO:0000256" key="4">
    <source>
        <dbReference type="ARBA" id="ARBA00023136"/>
    </source>
</evidence>
<dbReference type="Proteomes" id="UP000381093">
    <property type="component" value="Unassembled WGS sequence"/>
</dbReference>
<feature type="domain" description="CusB-like barrel-sandwich hybrid" evidence="7">
    <location>
        <begin position="73"/>
        <end position="247"/>
    </location>
</feature>
<dbReference type="Pfam" id="PF25919">
    <property type="entry name" value="BSH_CusB"/>
    <property type="match status" value="1"/>
</dbReference>
<protein>
    <recommendedName>
        <fullName evidence="7">CusB-like barrel-sandwich hybrid domain-containing protein</fullName>
    </recommendedName>
</protein>
<keyword evidence="4 6" id="KW-0472">Membrane</keyword>
<dbReference type="RefSeq" id="WP_150766898.1">
    <property type="nucleotide sequence ID" value="NZ_CABVHW010000022.1"/>
</dbReference>
<dbReference type="EMBL" id="CABVHW010000022">
    <property type="protein sequence ID" value="VVO30609.1"/>
    <property type="molecule type" value="Genomic_DNA"/>
</dbReference>
<feature type="transmembrane region" description="Helical" evidence="6">
    <location>
        <begin position="35"/>
        <end position="58"/>
    </location>
</feature>
<evidence type="ECO:0000313" key="8">
    <source>
        <dbReference type="EMBL" id="VVO30609.1"/>
    </source>
</evidence>
<dbReference type="PANTHER" id="PTHR30386">
    <property type="entry name" value="MEMBRANE FUSION SUBUNIT OF EMRAB-TOLC MULTIDRUG EFFLUX PUMP"/>
    <property type="match status" value="1"/>
</dbReference>
<sequence length="387" mass="43595">MRIRFDSRKELHPTQEQGLTVLYAPSKRAAFRVRWYLILLLVASPLIWLGGKLAYGMLMIDAPAQLRLQILEVRAREAGRVEQLLVMAGDQVRADQPLVHLDNPEWRARLLQLAAMPKDTTRAASTQLEAKERQLLRTRVGRAEQRVQTLQELVYRGAVSRGEVLAAESELDAFRADLLALERREQLARQSPLSVEREISQQNAEQQWLKTRLAALSINAAQSGRVAEVLVNPGENVGAGTLLMRIERLEEPLLWIYLEPLNISYAAIGQPLRVRMPDGEWLMAHVVQSVDSAGRTPTVLRGPFAASEMGLQVAARFDRPLSARWRIDQLPLNVRFPTDWQQMFSDSRELFEDLADFIAMDRITSEGAVNESVMAGEGPGRPSALKR</sequence>
<name>A0A5E7EUU3_PSEFL</name>